<dbReference type="InterPro" id="IPR058625">
    <property type="entry name" value="MdtA-like_BSH"/>
</dbReference>
<dbReference type="PANTHER" id="PTHR30469">
    <property type="entry name" value="MULTIDRUG RESISTANCE PROTEIN MDTA"/>
    <property type="match status" value="1"/>
</dbReference>
<dbReference type="FunFam" id="2.40.30.170:FF:000010">
    <property type="entry name" value="Efflux RND transporter periplasmic adaptor subunit"/>
    <property type="match status" value="1"/>
</dbReference>
<comment type="similarity">
    <text evidence="1">Belongs to the membrane fusion protein (MFP) (TC 8.A.1) family.</text>
</comment>
<feature type="domain" description="CusB-like beta-barrel" evidence="3">
    <location>
        <begin position="202"/>
        <end position="274"/>
    </location>
</feature>
<dbReference type="OrthoDB" id="9784685at2"/>
<name>F2IB49_FLUTR</name>
<dbReference type="NCBIfam" id="TIGR01730">
    <property type="entry name" value="RND_mfp"/>
    <property type="match status" value="1"/>
</dbReference>
<dbReference type="KEGG" id="fte:Fluta_0122"/>
<dbReference type="eggNOG" id="COG0845">
    <property type="taxonomic scope" value="Bacteria"/>
</dbReference>
<evidence type="ECO:0000259" key="2">
    <source>
        <dbReference type="Pfam" id="PF25917"/>
    </source>
</evidence>
<evidence type="ECO:0000313" key="4">
    <source>
        <dbReference type="EMBL" id="AEA42132.1"/>
    </source>
</evidence>
<keyword evidence="5" id="KW-1185">Reference proteome</keyword>
<dbReference type="InterPro" id="IPR006143">
    <property type="entry name" value="RND_pump_MFP"/>
</dbReference>
<dbReference type="Gene3D" id="2.40.420.20">
    <property type="match status" value="1"/>
</dbReference>
<dbReference type="Pfam" id="PF25917">
    <property type="entry name" value="BSH_RND"/>
    <property type="match status" value="1"/>
</dbReference>
<organism evidence="4 5">
    <name type="scientific">Fluviicola taffensis (strain DSM 16823 / NCIMB 13979 / RW262)</name>
    <dbReference type="NCBI Taxonomy" id="755732"/>
    <lineage>
        <taxon>Bacteria</taxon>
        <taxon>Pseudomonadati</taxon>
        <taxon>Bacteroidota</taxon>
        <taxon>Flavobacteriia</taxon>
        <taxon>Flavobacteriales</taxon>
        <taxon>Crocinitomicaceae</taxon>
        <taxon>Fluviicola</taxon>
    </lineage>
</organism>
<dbReference type="RefSeq" id="WP_013684906.1">
    <property type="nucleotide sequence ID" value="NC_015321.1"/>
</dbReference>
<dbReference type="AlphaFoldDB" id="F2IB49"/>
<proteinExistence type="inferred from homology"/>
<dbReference type="SUPFAM" id="SSF111369">
    <property type="entry name" value="HlyD-like secretion proteins"/>
    <property type="match status" value="1"/>
</dbReference>
<evidence type="ECO:0000259" key="3">
    <source>
        <dbReference type="Pfam" id="PF25954"/>
    </source>
</evidence>
<dbReference type="Pfam" id="PF25954">
    <property type="entry name" value="Beta-barrel_RND_2"/>
    <property type="match status" value="1"/>
</dbReference>
<dbReference type="STRING" id="755732.Fluta_0122"/>
<dbReference type="HOGENOM" id="CLU_018816_1_2_10"/>
<evidence type="ECO:0000256" key="1">
    <source>
        <dbReference type="ARBA" id="ARBA00009477"/>
    </source>
</evidence>
<dbReference type="Gene3D" id="2.40.30.170">
    <property type="match status" value="1"/>
</dbReference>
<dbReference type="GO" id="GO:1990281">
    <property type="term" value="C:efflux pump complex"/>
    <property type="evidence" value="ECO:0007669"/>
    <property type="project" value="TreeGrafter"/>
</dbReference>
<feature type="domain" description="Multidrug resistance protein MdtA-like barrel-sandwich hybrid" evidence="2">
    <location>
        <begin position="71"/>
        <end position="194"/>
    </location>
</feature>
<evidence type="ECO:0000313" key="5">
    <source>
        <dbReference type="Proteomes" id="UP000007463"/>
    </source>
</evidence>
<dbReference type="EMBL" id="CP002542">
    <property type="protein sequence ID" value="AEA42132.1"/>
    <property type="molecule type" value="Genomic_DNA"/>
</dbReference>
<protein>
    <submittedName>
        <fullName evidence="4">Efflux transporter, RND family, MFP subunit</fullName>
    </submittedName>
</protein>
<reference evidence="4 5" key="1">
    <citation type="journal article" date="2011" name="Stand. Genomic Sci.">
        <title>Complete genome sequence of the gliding freshwater bacterium Fluviicola taffensis type strain (RW262).</title>
        <authorList>
            <person name="Woyke T."/>
            <person name="Chertkov O."/>
            <person name="Lapidus A."/>
            <person name="Nolan M."/>
            <person name="Lucas S."/>
            <person name="Del Rio T.G."/>
            <person name="Tice H."/>
            <person name="Cheng J.F."/>
            <person name="Tapia R."/>
            <person name="Han C."/>
            <person name="Goodwin L."/>
            <person name="Pitluck S."/>
            <person name="Liolios K."/>
            <person name="Pagani I."/>
            <person name="Ivanova N."/>
            <person name="Huntemann M."/>
            <person name="Mavromatis K."/>
            <person name="Mikhailova N."/>
            <person name="Pati A."/>
            <person name="Chen A."/>
            <person name="Palaniappan K."/>
            <person name="Land M."/>
            <person name="Hauser L."/>
            <person name="Brambilla E.M."/>
            <person name="Rohde M."/>
            <person name="Mwirichia R."/>
            <person name="Sikorski J."/>
            <person name="Tindall B.J."/>
            <person name="Goker M."/>
            <person name="Bristow J."/>
            <person name="Eisen J.A."/>
            <person name="Markowitz V."/>
            <person name="Hugenholtz P."/>
            <person name="Klenk H.P."/>
            <person name="Kyrpides N.C."/>
        </authorList>
    </citation>
    <scope>NUCLEOTIDE SEQUENCE [LARGE SCALE GENOMIC DNA]</scope>
    <source>
        <strain evidence="5">DSM 16823 / RW262 / RW262</strain>
    </source>
</reference>
<gene>
    <name evidence="4" type="ordered locus">Fluta_0122</name>
</gene>
<accession>F2IB49</accession>
<dbReference type="InterPro" id="IPR058792">
    <property type="entry name" value="Beta-barrel_RND_2"/>
</dbReference>
<dbReference type="Proteomes" id="UP000007463">
    <property type="component" value="Chromosome"/>
</dbReference>
<dbReference type="Gene3D" id="2.40.50.100">
    <property type="match status" value="2"/>
</dbReference>
<dbReference type="GO" id="GO:0015562">
    <property type="term" value="F:efflux transmembrane transporter activity"/>
    <property type="evidence" value="ECO:0007669"/>
    <property type="project" value="TreeGrafter"/>
</dbReference>
<sequence>MKRVITIIIVAVVLVGLVVFKLMSNKKEVQAKIFINDVNAAVLVKTGAPVDHSFESSLSFLGSFDPARQNVVGSDANGKVVSIRFEEGDQVGQGKLLAKVDDEMLQLQLEGADVGLEGQKNDDRRYSNLERENAVSGVQVEKTKLGVRSSELQKKQIQKQIKSTSITAPYSGVITKKMVDLGSFVGQGTPLFELTDISSLKLTVNVPERDVLKFKLGQAVAIRADIYGVREFPGKISNISVVADKAHNFKVQITVPNPKRELMAGMYGSVRLKNNESVTRLSVPRLALVGSSKNPQVYVVRNKVAYLTTFTAGTSDGDYIEVVSGIKKGDVIVVKGQVNLQDKTNVKTN</sequence>
<reference evidence="5" key="2">
    <citation type="submission" date="2011-02" db="EMBL/GenBank/DDBJ databases">
        <title>The complete genome of Fluviicola taffensis DSM 16823.</title>
        <authorList>
            <consortium name="US DOE Joint Genome Institute (JGI-PGF)"/>
            <person name="Lucas S."/>
            <person name="Copeland A."/>
            <person name="Lapidus A."/>
            <person name="Bruce D."/>
            <person name="Goodwin L."/>
            <person name="Pitluck S."/>
            <person name="Kyrpides N."/>
            <person name="Mavromatis K."/>
            <person name="Ivanova N."/>
            <person name="Mikhailova N."/>
            <person name="Pagani I."/>
            <person name="Chertkov O."/>
            <person name="Detter J.C."/>
            <person name="Han C."/>
            <person name="Tapia R."/>
            <person name="Land M."/>
            <person name="Hauser L."/>
            <person name="Markowitz V."/>
            <person name="Cheng J.-F."/>
            <person name="Hugenholtz P."/>
            <person name="Woyke T."/>
            <person name="Wu D."/>
            <person name="Tindall B."/>
            <person name="Pomrenke H.G."/>
            <person name="Brambilla E."/>
            <person name="Klenk H.-P."/>
            <person name="Eisen J.A."/>
        </authorList>
    </citation>
    <scope>NUCLEOTIDE SEQUENCE [LARGE SCALE GENOMIC DNA]</scope>
    <source>
        <strain evidence="5">DSM 16823 / RW262 / RW262</strain>
    </source>
</reference>
<dbReference type="PANTHER" id="PTHR30469:SF15">
    <property type="entry name" value="HLYD FAMILY OF SECRETION PROTEINS"/>
    <property type="match status" value="1"/>
</dbReference>